<dbReference type="SMART" id="SM00530">
    <property type="entry name" value="HTH_XRE"/>
    <property type="match status" value="1"/>
</dbReference>
<dbReference type="SUPFAM" id="SSF47413">
    <property type="entry name" value="lambda repressor-like DNA-binding domains"/>
    <property type="match status" value="1"/>
</dbReference>
<name>A0A502IGC6_9PSED</name>
<proteinExistence type="predicted"/>
<evidence type="ECO:0000259" key="1">
    <source>
        <dbReference type="PROSITE" id="PS50943"/>
    </source>
</evidence>
<reference evidence="2 3" key="1">
    <citation type="journal article" date="2019" name="Environ. Microbiol.">
        <title>Species interactions and distinct microbial communities in high Arctic permafrost affected cryosols are associated with the CH4 and CO2 gas fluxes.</title>
        <authorList>
            <person name="Altshuler I."/>
            <person name="Hamel J."/>
            <person name="Turney S."/>
            <person name="Magnuson E."/>
            <person name="Levesque R."/>
            <person name="Greer C."/>
            <person name="Whyte L.G."/>
        </authorList>
    </citation>
    <scope>NUCLEOTIDE SEQUENCE [LARGE SCALE GENOMIC DNA]</scope>
    <source>
        <strain evidence="2 3">OWC5</strain>
    </source>
</reference>
<evidence type="ECO:0000313" key="3">
    <source>
        <dbReference type="Proteomes" id="UP000320914"/>
    </source>
</evidence>
<feature type="domain" description="HTH cro/C1-type" evidence="1">
    <location>
        <begin position="16"/>
        <end position="70"/>
    </location>
</feature>
<evidence type="ECO:0000313" key="2">
    <source>
        <dbReference type="EMBL" id="TPG84742.1"/>
    </source>
</evidence>
<dbReference type="Proteomes" id="UP000320914">
    <property type="component" value="Unassembled WGS sequence"/>
</dbReference>
<comment type="caution">
    <text evidence="2">The sequence shown here is derived from an EMBL/GenBank/DDBJ whole genome shotgun (WGS) entry which is preliminary data.</text>
</comment>
<organism evidence="2 3">
    <name type="scientific">Pseudomonas mandelii</name>
    <dbReference type="NCBI Taxonomy" id="75612"/>
    <lineage>
        <taxon>Bacteria</taxon>
        <taxon>Pseudomonadati</taxon>
        <taxon>Pseudomonadota</taxon>
        <taxon>Gammaproteobacteria</taxon>
        <taxon>Pseudomonadales</taxon>
        <taxon>Pseudomonadaceae</taxon>
        <taxon>Pseudomonas</taxon>
    </lineage>
</organism>
<dbReference type="Pfam" id="PF01381">
    <property type="entry name" value="HTH_3"/>
    <property type="match status" value="1"/>
</dbReference>
<dbReference type="PROSITE" id="PS50943">
    <property type="entry name" value="HTH_CROC1"/>
    <property type="match status" value="1"/>
</dbReference>
<protein>
    <submittedName>
        <fullName evidence="2">XRE family transcriptional regulator</fullName>
    </submittedName>
</protein>
<dbReference type="EMBL" id="RCZA01000004">
    <property type="protein sequence ID" value="TPG84742.1"/>
    <property type="molecule type" value="Genomic_DNA"/>
</dbReference>
<dbReference type="GO" id="GO:0003677">
    <property type="term" value="F:DNA binding"/>
    <property type="evidence" value="ECO:0007669"/>
    <property type="project" value="InterPro"/>
</dbReference>
<gene>
    <name evidence="2" type="ORF">EAH74_12000</name>
</gene>
<dbReference type="AlphaFoldDB" id="A0A502IGC6"/>
<dbReference type="Gene3D" id="1.10.260.40">
    <property type="entry name" value="lambda repressor-like DNA-binding domains"/>
    <property type="match status" value="1"/>
</dbReference>
<dbReference type="InterPro" id="IPR001387">
    <property type="entry name" value="Cro/C1-type_HTH"/>
</dbReference>
<dbReference type="InterPro" id="IPR010982">
    <property type="entry name" value="Lambda_DNA-bd_dom_sf"/>
</dbReference>
<dbReference type="RefSeq" id="WP_140678559.1">
    <property type="nucleotide sequence ID" value="NZ_RCZA01000004.1"/>
</dbReference>
<sequence>MSSDVDKKKAHFGIALRAIRKSKDLRMHEVYSKATGRTYYSALELGHKSPTLAKIDEIAAALEVHPLALLLLTYAQSSDDSMLQLLLEARMDLAALGLWTEEK</sequence>
<accession>A0A502IGC6</accession>